<name>A0ABQ1Y9C1_9BACL</name>
<protein>
    <submittedName>
        <fullName evidence="2">Uncharacterized protein</fullName>
    </submittedName>
</protein>
<proteinExistence type="predicted"/>
<accession>A0ABQ1Y9C1</accession>
<keyword evidence="1" id="KW-0812">Transmembrane</keyword>
<evidence type="ECO:0000313" key="2">
    <source>
        <dbReference type="EMBL" id="GGH17218.1"/>
    </source>
</evidence>
<comment type="caution">
    <text evidence="2">The sequence shown here is derived from an EMBL/GenBank/DDBJ whole genome shotgun (WGS) entry which is preliminary data.</text>
</comment>
<evidence type="ECO:0000256" key="1">
    <source>
        <dbReference type="SAM" id="Phobius"/>
    </source>
</evidence>
<dbReference type="EMBL" id="BMFT01000001">
    <property type="protein sequence ID" value="GGH17218.1"/>
    <property type="molecule type" value="Genomic_DNA"/>
</dbReference>
<dbReference type="Proteomes" id="UP000659344">
    <property type="component" value="Unassembled WGS sequence"/>
</dbReference>
<keyword evidence="1" id="KW-1133">Transmembrane helix</keyword>
<sequence length="239" mass="27898">MIIVFDVITESEKVVQSQNWVWSWDLVIKAIGLVAIVATFITSLVGASKYFFEKNRDVHLRRLNEVYAPLYTYLVKQESFRKIMMPDAKIKDFPIITLINVKSTQRLNIKAGEPITFTNSESEEVLSILDRNNFIKLFDKTNKGLARPKLLLLLNQYEMLIYLEESLPHEKDRDSDGRRDDGYFEDDDPKWILATKEKVEVENEIFNEIISGYLETLTKLEIDKKSSFETIKNFFKEAP</sequence>
<organism evidence="2 3">
    <name type="scientific">Paenibacillus segetis</name>
    <dbReference type="NCBI Taxonomy" id="1325360"/>
    <lineage>
        <taxon>Bacteria</taxon>
        <taxon>Bacillati</taxon>
        <taxon>Bacillota</taxon>
        <taxon>Bacilli</taxon>
        <taxon>Bacillales</taxon>
        <taxon>Paenibacillaceae</taxon>
        <taxon>Paenibacillus</taxon>
    </lineage>
</organism>
<keyword evidence="3" id="KW-1185">Reference proteome</keyword>
<gene>
    <name evidence="2" type="ORF">GCM10008013_12410</name>
</gene>
<reference evidence="3" key="1">
    <citation type="journal article" date="2019" name="Int. J. Syst. Evol. Microbiol.">
        <title>The Global Catalogue of Microorganisms (GCM) 10K type strain sequencing project: providing services to taxonomists for standard genome sequencing and annotation.</title>
        <authorList>
            <consortium name="The Broad Institute Genomics Platform"/>
            <consortium name="The Broad Institute Genome Sequencing Center for Infectious Disease"/>
            <person name="Wu L."/>
            <person name="Ma J."/>
        </authorList>
    </citation>
    <scope>NUCLEOTIDE SEQUENCE [LARGE SCALE GENOMIC DNA]</scope>
    <source>
        <strain evidence="3">CGMCC 1.12769</strain>
    </source>
</reference>
<evidence type="ECO:0000313" key="3">
    <source>
        <dbReference type="Proteomes" id="UP000659344"/>
    </source>
</evidence>
<feature type="transmembrane region" description="Helical" evidence="1">
    <location>
        <begin position="26"/>
        <end position="52"/>
    </location>
</feature>
<keyword evidence="1" id="KW-0472">Membrane</keyword>